<evidence type="ECO:0000313" key="2">
    <source>
        <dbReference type="Proteomes" id="UP000225379"/>
    </source>
</evidence>
<comment type="caution">
    <text evidence="1">The sequence shown here is derived from an EMBL/GenBank/DDBJ whole genome shotgun (WGS) entry which is preliminary data.</text>
</comment>
<name>A0A2B8BGJ8_9PROT</name>
<reference evidence="2" key="1">
    <citation type="submission" date="2017-10" db="EMBL/GenBank/DDBJ databases">
        <authorList>
            <person name="Kravchenko I.K."/>
            <person name="Grouzdev D.S."/>
        </authorList>
    </citation>
    <scope>NUCLEOTIDE SEQUENCE [LARGE SCALE GENOMIC DNA]</scope>
    <source>
        <strain evidence="2">B2</strain>
    </source>
</reference>
<dbReference type="EMBL" id="PDKW01000041">
    <property type="protein sequence ID" value="PGH56502.1"/>
    <property type="molecule type" value="Genomic_DNA"/>
</dbReference>
<sequence>MKLNYSSRNVDVLIQGAEDTVRELFVAETQRQLAAAKEESPPDGVVQYVDGARGAPLENVKMNGGVLFEFYYTTRIAKRAIEVLESTSPLDTGNYINHHEVFVDGALVTDLESLSTVRRVVVANTMKYARIIERGMGKHVPWSKQPQVPAEGVYTAAAKTLKREFGQIADISLTWVTIDGQSGRTPALTIERR</sequence>
<dbReference type="RefSeq" id="WP_098737589.1">
    <property type="nucleotide sequence ID" value="NZ_PDKW01000041.1"/>
</dbReference>
<accession>A0A2B8BGJ8</accession>
<dbReference type="Proteomes" id="UP000225379">
    <property type="component" value="Unassembled WGS sequence"/>
</dbReference>
<proteinExistence type="predicted"/>
<protein>
    <submittedName>
        <fullName evidence="1">Uncharacterized protein</fullName>
    </submittedName>
</protein>
<gene>
    <name evidence="1" type="ORF">CRT60_16400</name>
</gene>
<organism evidence="1 2">
    <name type="scientific">Azospirillum palustre</name>
    <dbReference type="NCBI Taxonomy" id="2044885"/>
    <lineage>
        <taxon>Bacteria</taxon>
        <taxon>Pseudomonadati</taxon>
        <taxon>Pseudomonadota</taxon>
        <taxon>Alphaproteobacteria</taxon>
        <taxon>Rhodospirillales</taxon>
        <taxon>Azospirillaceae</taxon>
        <taxon>Azospirillum</taxon>
    </lineage>
</organism>
<dbReference type="AlphaFoldDB" id="A0A2B8BGJ8"/>
<keyword evidence="2" id="KW-1185">Reference proteome</keyword>
<evidence type="ECO:0000313" key="1">
    <source>
        <dbReference type="EMBL" id="PGH56502.1"/>
    </source>
</evidence>